<keyword evidence="2" id="KW-0812">Transmembrane</keyword>
<feature type="transmembrane region" description="Helical" evidence="2">
    <location>
        <begin position="62"/>
        <end position="80"/>
    </location>
</feature>
<gene>
    <name evidence="3" type="ORF">SELMODRAFT_445080</name>
</gene>
<dbReference type="STRING" id="88036.D8SFF0"/>
<evidence type="ECO:0000313" key="4">
    <source>
        <dbReference type="Proteomes" id="UP000001514"/>
    </source>
</evidence>
<dbReference type="HOGENOM" id="CLU_718452_0_0_1"/>
<dbReference type="eggNOG" id="ENOG502QVN1">
    <property type="taxonomic scope" value="Eukaryota"/>
</dbReference>
<keyword evidence="2" id="KW-0472">Membrane</keyword>
<dbReference type="Gramene" id="EFJ16826">
    <property type="protein sequence ID" value="EFJ16826"/>
    <property type="gene ID" value="SELMODRAFT_445080"/>
</dbReference>
<protein>
    <submittedName>
        <fullName evidence="3">Uncharacterized protein</fullName>
    </submittedName>
</protein>
<dbReference type="AlphaFoldDB" id="D8SFF0"/>
<name>D8SFF0_SELML</name>
<evidence type="ECO:0000256" key="2">
    <source>
        <dbReference type="SAM" id="Phobius"/>
    </source>
</evidence>
<dbReference type="PANTHER" id="PTHR33287:SF11">
    <property type="entry name" value="OS03G0778400 PROTEIN"/>
    <property type="match status" value="1"/>
</dbReference>
<feature type="coiled-coil region" evidence="1">
    <location>
        <begin position="207"/>
        <end position="238"/>
    </location>
</feature>
<accession>D8SFF0</accession>
<evidence type="ECO:0000313" key="3">
    <source>
        <dbReference type="EMBL" id="EFJ16826.1"/>
    </source>
</evidence>
<proteinExistence type="predicted"/>
<dbReference type="Proteomes" id="UP000001514">
    <property type="component" value="Unassembled WGS sequence"/>
</dbReference>
<dbReference type="InParanoid" id="D8SFF0"/>
<evidence type="ECO:0000256" key="1">
    <source>
        <dbReference type="SAM" id="Coils"/>
    </source>
</evidence>
<feature type="transmembrane region" description="Helical" evidence="2">
    <location>
        <begin position="353"/>
        <end position="376"/>
    </location>
</feature>
<keyword evidence="4" id="KW-1185">Reference proteome</keyword>
<feature type="transmembrane region" description="Helical" evidence="2">
    <location>
        <begin position="92"/>
        <end position="111"/>
    </location>
</feature>
<dbReference type="PANTHER" id="PTHR33287">
    <property type="entry name" value="OS03G0453550 PROTEIN"/>
    <property type="match status" value="1"/>
</dbReference>
<reference evidence="3 4" key="1">
    <citation type="journal article" date="2011" name="Science">
        <title>The Selaginella genome identifies genetic changes associated with the evolution of vascular plants.</title>
        <authorList>
            <person name="Banks J.A."/>
            <person name="Nishiyama T."/>
            <person name="Hasebe M."/>
            <person name="Bowman J.L."/>
            <person name="Gribskov M."/>
            <person name="dePamphilis C."/>
            <person name="Albert V.A."/>
            <person name="Aono N."/>
            <person name="Aoyama T."/>
            <person name="Ambrose B.A."/>
            <person name="Ashton N.W."/>
            <person name="Axtell M.J."/>
            <person name="Barker E."/>
            <person name="Barker M.S."/>
            <person name="Bennetzen J.L."/>
            <person name="Bonawitz N.D."/>
            <person name="Chapple C."/>
            <person name="Cheng C."/>
            <person name="Correa L.G."/>
            <person name="Dacre M."/>
            <person name="DeBarry J."/>
            <person name="Dreyer I."/>
            <person name="Elias M."/>
            <person name="Engstrom E.M."/>
            <person name="Estelle M."/>
            <person name="Feng L."/>
            <person name="Finet C."/>
            <person name="Floyd S.K."/>
            <person name="Frommer W.B."/>
            <person name="Fujita T."/>
            <person name="Gramzow L."/>
            <person name="Gutensohn M."/>
            <person name="Harholt J."/>
            <person name="Hattori M."/>
            <person name="Heyl A."/>
            <person name="Hirai T."/>
            <person name="Hiwatashi Y."/>
            <person name="Ishikawa M."/>
            <person name="Iwata M."/>
            <person name="Karol K.G."/>
            <person name="Koehler B."/>
            <person name="Kolukisaoglu U."/>
            <person name="Kubo M."/>
            <person name="Kurata T."/>
            <person name="Lalonde S."/>
            <person name="Li K."/>
            <person name="Li Y."/>
            <person name="Litt A."/>
            <person name="Lyons E."/>
            <person name="Manning G."/>
            <person name="Maruyama T."/>
            <person name="Michael T.P."/>
            <person name="Mikami K."/>
            <person name="Miyazaki S."/>
            <person name="Morinaga S."/>
            <person name="Murata T."/>
            <person name="Mueller-Roeber B."/>
            <person name="Nelson D.R."/>
            <person name="Obara M."/>
            <person name="Oguri Y."/>
            <person name="Olmstead R.G."/>
            <person name="Onodera N."/>
            <person name="Petersen B.L."/>
            <person name="Pils B."/>
            <person name="Prigge M."/>
            <person name="Rensing S.A."/>
            <person name="Riano-Pachon D.M."/>
            <person name="Roberts A.W."/>
            <person name="Sato Y."/>
            <person name="Scheller H.V."/>
            <person name="Schulz B."/>
            <person name="Schulz C."/>
            <person name="Shakirov E.V."/>
            <person name="Shibagaki N."/>
            <person name="Shinohara N."/>
            <person name="Shippen D.E."/>
            <person name="Soerensen I."/>
            <person name="Sotooka R."/>
            <person name="Sugimoto N."/>
            <person name="Sugita M."/>
            <person name="Sumikawa N."/>
            <person name="Tanurdzic M."/>
            <person name="Theissen G."/>
            <person name="Ulvskov P."/>
            <person name="Wakazuki S."/>
            <person name="Weng J.K."/>
            <person name="Willats W.W."/>
            <person name="Wipf D."/>
            <person name="Wolf P.G."/>
            <person name="Yang L."/>
            <person name="Zimmer A.D."/>
            <person name="Zhu Q."/>
            <person name="Mitros T."/>
            <person name="Hellsten U."/>
            <person name="Loque D."/>
            <person name="Otillar R."/>
            <person name="Salamov A."/>
            <person name="Schmutz J."/>
            <person name="Shapiro H."/>
            <person name="Lindquist E."/>
            <person name="Lucas S."/>
            <person name="Rokhsar D."/>
            <person name="Grigoriev I.V."/>
        </authorList>
    </citation>
    <scope>NUCLEOTIDE SEQUENCE [LARGE SCALE GENOMIC DNA]</scope>
</reference>
<sequence length="385" mass="43985">MASSSSNGQDRDEEAPLVDPFEQIAGNKALRLRLDFWKKEEEVVNQRIERKEQRLQSAKNEIYQLLGIYFVFQGVILTALAQANDLSGKWRWIPFVLSTLASMATILALVYKLRDCSELERQIKGEKLMSKALFQASDDLKSMGSAFDHKDVQRQPHITHRPQDRPKNLIPRIWEDHMKAYGALLSLTPGTDPYAQIAANPALKLRLELWKKEEEVVNQRIERKEQRLQNTKNEIYQLLGIYFVFQGVILTALAQATNLPPSRVWIPFVLSMLASLATILALIFKLEDCAELQRQIASEKLLSRALFQASDTLKSMGNDYNPTDLHLLPHLQNPKTVDRSQLSRIWISHMEGYGAFLLVILFIFSAIMAISCWIIHNDGSSEPKK</sequence>
<organism evidence="4">
    <name type="scientific">Selaginella moellendorffii</name>
    <name type="common">Spikemoss</name>
    <dbReference type="NCBI Taxonomy" id="88036"/>
    <lineage>
        <taxon>Eukaryota</taxon>
        <taxon>Viridiplantae</taxon>
        <taxon>Streptophyta</taxon>
        <taxon>Embryophyta</taxon>
        <taxon>Tracheophyta</taxon>
        <taxon>Lycopodiopsida</taxon>
        <taxon>Selaginellales</taxon>
        <taxon>Selaginellaceae</taxon>
        <taxon>Selaginella</taxon>
    </lineage>
</organism>
<dbReference type="EMBL" id="GL377617">
    <property type="protein sequence ID" value="EFJ16826.1"/>
    <property type="molecule type" value="Genomic_DNA"/>
</dbReference>
<feature type="transmembrane region" description="Helical" evidence="2">
    <location>
        <begin position="235"/>
        <end position="253"/>
    </location>
</feature>
<dbReference type="KEGG" id="smo:SELMODRAFT_445080"/>
<feature type="transmembrane region" description="Helical" evidence="2">
    <location>
        <begin position="265"/>
        <end position="284"/>
    </location>
</feature>
<feature type="coiled-coil region" evidence="1">
    <location>
        <begin position="34"/>
        <end position="68"/>
    </location>
</feature>
<keyword evidence="1" id="KW-0175">Coiled coil</keyword>
<keyword evidence="2" id="KW-1133">Transmembrane helix</keyword>